<evidence type="ECO:0000313" key="3">
    <source>
        <dbReference type="Proteomes" id="UP000031036"/>
    </source>
</evidence>
<name>A0A0B2V865_TOXCA</name>
<feature type="compositionally biased region" description="Basic residues" evidence="1">
    <location>
        <begin position="100"/>
        <end position="109"/>
    </location>
</feature>
<evidence type="ECO:0000256" key="1">
    <source>
        <dbReference type="SAM" id="MobiDB-lite"/>
    </source>
</evidence>
<dbReference type="EMBL" id="JPKZ01002259">
    <property type="protein sequence ID" value="KHN77657.1"/>
    <property type="molecule type" value="Genomic_DNA"/>
</dbReference>
<organism evidence="2 3">
    <name type="scientific">Toxocara canis</name>
    <name type="common">Canine roundworm</name>
    <dbReference type="NCBI Taxonomy" id="6265"/>
    <lineage>
        <taxon>Eukaryota</taxon>
        <taxon>Metazoa</taxon>
        <taxon>Ecdysozoa</taxon>
        <taxon>Nematoda</taxon>
        <taxon>Chromadorea</taxon>
        <taxon>Rhabditida</taxon>
        <taxon>Spirurina</taxon>
        <taxon>Ascaridomorpha</taxon>
        <taxon>Ascaridoidea</taxon>
        <taxon>Toxocaridae</taxon>
        <taxon>Toxocara</taxon>
    </lineage>
</organism>
<gene>
    <name evidence="2" type="ORF">Tcan_15134</name>
</gene>
<feature type="compositionally biased region" description="Polar residues" evidence="1">
    <location>
        <begin position="65"/>
        <end position="75"/>
    </location>
</feature>
<keyword evidence="3" id="KW-1185">Reference proteome</keyword>
<reference evidence="2 3" key="1">
    <citation type="submission" date="2014-11" db="EMBL/GenBank/DDBJ databases">
        <title>Genetic blueprint of the zoonotic pathogen Toxocara canis.</title>
        <authorList>
            <person name="Zhu X.-Q."/>
            <person name="Korhonen P.K."/>
            <person name="Cai H."/>
            <person name="Young N.D."/>
            <person name="Nejsum P."/>
            <person name="von Samson-Himmelstjerna G."/>
            <person name="Boag P.R."/>
            <person name="Tan P."/>
            <person name="Li Q."/>
            <person name="Min J."/>
            <person name="Yang Y."/>
            <person name="Wang X."/>
            <person name="Fang X."/>
            <person name="Hall R.S."/>
            <person name="Hofmann A."/>
            <person name="Sternberg P.W."/>
            <person name="Jex A.R."/>
            <person name="Gasser R.B."/>
        </authorList>
    </citation>
    <scope>NUCLEOTIDE SEQUENCE [LARGE SCALE GENOMIC DNA]</scope>
    <source>
        <strain evidence="2">PN_DK_2014</strain>
    </source>
</reference>
<dbReference type="AlphaFoldDB" id="A0A0B2V865"/>
<comment type="caution">
    <text evidence="2">The sequence shown here is derived from an EMBL/GenBank/DDBJ whole genome shotgun (WGS) entry which is preliminary data.</text>
</comment>
<dbReference type="Proteomes" id="UP000031036">
    <property type="component" value="Unassembled WGS sequence"/>
</dbReference>
<sequence length="142" mass="16054">MLSRFFFQKIEAIRAMSSDEGRSPSSAARSRSHSEGTRSPVAGKNGNARAASGSHSRSRSISRSPVQQRSASQSPVRERSRSVSRDRVARRSRSGDRRRDRSRSRSSRARRRRYCLFACVLGSASITRRNDGRRERRGEERG</sequence>
<feature type="compositionally biased region" description="Low complexity" evidence="1">
    <location>
        <begin position="48"/>
        <end position="64"/>
    </location>
</feature>
<evidence type="ECO:0000313" key="2">
    <source>
        <dbReference type="EMBL" id="KHN77657.1"/>
    </source>
</evidence>
<proteinExistence type="predicted"/>
<feature type="compositionally biased region" description="Basic and acidic residues" evidence="1">
    <location>
        <begin position="76"/>
        <end position="99"/>
    </location>
</feature>
<accession>A0A0B2V865</accession>
<feature type="region of interest" description="Disordered" evidence="1">
    <location>
        <begin position="14"/>
        <end position="109"/>
    </location>
</feature>
<protein>
    <submittedName>
        <fullName evidence="2">Uncharacterized protein</fullName>
    </submittedName>
</protein>